<accession>A0A0A9C9F8</accession>
<name>A0A0A9C9F8_ARUDO</name>
<proteinExistence type="predicted"/>
<protein>
    <submittedName>
        <fullName evidence="1">Uncharacterized protein</fullName>
    </submittedName>
</protein>
<evidence type="ECO:0000313" key="1">
    <source>
        <dbReference type="EMBL" id="JAD70040.1"/>
    </source>
</evidence>
<reference evidence="1" key="2">
    <citation type="journal article" date="2015" name="Data Brief">
        <title>Shoot transcriptome of the giant reed, Arundo donax.</title>
        <authorList>
            <person name="Barrero R.A."/>
            <person name="Guerrero F.D."/>
            <person name="Moolhuijzen P."/>
            <person name="Goolsby J.A."/>
            <person name="Tidwell J."/>
            <person name="Bellgard S.E."/>
            <person name="Bellgard M.I."/>
        </authorList>
    </citation>
    <scope>NUCLEOTIDE SEQUENCE</scope>
    <source>
        <tissue evidence="1">Shoot tissue taken approximately 20 cm above the soil surface</tissue>
    </source>
</reference>
<reference evidence="1" key="1">
    <citation type="submission" date="2014-09" db="EMBL/GenBank/DDBJ databases">
        <authorList>
            <person name="Magalhaes I.L.F."/>
            <person name="Oliveira U."/>
            <person name="Santos F.R."/>
            <person name="Vidigal T.H.D.A."/>
            <person name="Brescovit A.D."/>
            <person name="Santos A.J."/>
        </authorList>
    </citation>
    <scope>NUCLEOTIDE SEQUENCE</scope>
    <source>
        <tissue evidence="1">Shoot tissue taken approximately 20 cm above the soil surface</tissue>
    </source>
</reference>
<dbReference type="AlphaFoldDB" id="A0A0A9C9F8"/>
<dbReference type="EMBL" id="GBRH01227855">
    <property type="protein sequence ID" value="JAD70040.1"/>
    <property type="molecule type" value="Transcribed_RNA"/>
</dbReference>
<sequence length="63" mass="7456">MLCILFSMIYMQDELTLIRHNDMYHLHCTYNTVPILMPKALPRQQFSVFTLPKSQILHSALFT</sequence>
<organism evidence="1">
    <name type="scientific">Arundo donax</name>
    <name type="common">Giant reed</name>
    <name type="synonym">Donax arundinaceus</name>
    <dbReference type="NCBI Taxonomy" id="35708"/>
    <lineage>
        <taxon>Eukaryota</taxon>
        <taxon>Viridiplantae</taxon>
        <taxon>Streptophyta</taxon>
        <taxon>Embryophyta</taxon>
        <taxon>Tracheophyta</taxon>
        <taxon>Spermatophyta</taxon>
        <taxon>Magnoliopsida</taxon>
        <taxon>Liliopsida</taxon>
        <taxon>Poales</taxon>
        <taxon>Poaceae</taxon>
        <taxon>PACMAD clade</taxon>
        <taxon>Arundinoideae</taxon>
        <taxon>Arundineae</taxon>
        <taxon>Arundo</taxon>
    </lineage>
</organism>